<dbReference type="RefSeq" id="XP_030749337.1">
    <property type="nucleotide sequence ID" value="XM_030893477.1"/>
</dbReference>
<dbReference type="OrthoDB" id="19653at2759"/>
<keyword evidence="3" id="KW-0378">Hydrolase</keyword>
<feature type="signal peptide" evidence="5">
    <location>
        <begin position="1"/>
        <end position="22"/>
    </location>
</feature>
<name>A0A6J2XDL2_SITOR</name>
<accession>A0A6J2XDL2</accession>
<keyword evidence="5" id="KW-0732">Signal</keyword>
<evidence type="ECO:0000256" key="3">
    <source>
        <dbReference type="ARBA" id="ARBA00022801"/>
    </source>
</evidence>
<dbReference type="PANTHER" id="PTHR43142">
    <property type="entry name" value="CARBOXYLIC ESTER HYDROLASE"/>
    <property type="match status" value="1"/>
</dbReference>
<evidence type="ECO:0000313" key="7">
    <source>
        <dbReference type="Proteomes" id="UP000504635"/>
    </source>
</evidence>
<protein>
    <submittedName>
        <fullName evidence="8">Bile salt-activated lipase-like</fullName>
    </submittedName>
</protein>
<dbReference type="InterPro" id="IPR002018">
    <property type="entry name" value="CarbesteraseB"/>
</dbReference>
<gene>
    <name evidence="8" type="primary">LOC115877331</name>
</gene>
<proteinExistence type="inferred from homology"/>
<evidence type="ECO:0000256" key="1">
    <source>
        <dbReference type="ARBA" id="ARBA00005964"/>
    </source>
</evidence>
<dbReference type="SUPFAM" id="SSF53474">
    <property type="entry name" value="alpha/beta-Hydrolases"/>
    <property type="match status" value="2"/>
</dbReference>
<dbReference type="KEGG" id="soy:115877331"/>
<sequence length="868" mass="96745">MYFIKVFVLVITIFFASNATNGETEPLVTITQGALQGSISYDYNGSKFYSFLGVPYATSPNGTRRFKVAEAPVAWDGVKNATVEGNACPQYNALTNSVIGDEDCLFLNVFTRNLPEENTKAKDVMVWIHGGSFTSGSGGPSTYGPEFLLTEDIVLVTINYRLGFFGYLQASTVPGNLGFKDQVAALKWVRDNIAQFNGDPDRVTLFGESAGSASVHYHVLSPLSKGLFHKAIMESGAALCSFADNSYHNIVALANSVDNNIKTEDEAVDLFTTHSATEFVQLQVVLSDTGIPGGPSVIGLSIENPADDAFISRNVIDILTSGEYNQVPLLLGFNDREGIWLEVIRESNNKSIPAEDFIPHNIDFGGNTTLKDLYVRKYQKRYFQTFNMRDGYIKAFGETRYLSGIFAAVKNHLLTAVNPVFLYKFAKDTSLNLDKVSTGVTDIPGASHGDEIGYLFYTPYTPKIKPESLEDISWREMVKLWTNFAKYGTPTPCEDEVGIIWKPATLDGFDLLHLQNTGLRMKANTEEELIKFWSELYHQSNKTINYLGLFQKAIMESGAALCSFADYSYHNIVALANSVNNNITTEDEAVDLFSTLSATELVQLQVILSATEKPGGPNVMGLKIEDPANDAFISRNVIDILTSGEYNQIPLLLGFNDREGILFELIREYSNKSIPVEDFIPHNIDFGGNTILKDAYVKKYQERYFQAFDRDSYIKAFSDTRYIPGIFGTVKNHLLSSVQPVFLYKFSRDTSLNYAKVTAGARDIPGASHADDIGYLFYTPYTPEIVTGSVEDISWRQMVKLWTNFAKYDNPTPSEDDVNVIWSPATLNEFNLLHFQNSGLSVEANAEEELIEFWSDLYHQSNNTINYL</sequence>
<dbReference type="Gene3D" id="3.40.50.1820">
    <property type="entry name" value="alpha/beta hydrolase"/>
    <property type="match status" value="2"/>
</dbReference>
<dbReference type="GO" id="GO:0052689">
    <property type="term" value="F:carboxylic ester hydrolase activity"/>
    <property type="evidence" value="ECO:0007669"/>
    <property type="project" value="UniProtKB-KW"/>
</dbReference>
<dbReference type="InterPro" id="IPR019819">
    <property type="entry name" value="Carboxylesterase_B_CS"/>
</dbReference>
<dbReference type="AlphaFoldDB" id="A0A6J2XDL2"/>
<dbReference type="GeneID" id="115877331"/>
<comment type="similarity">
    <text evidence="1">Belongs to the type-B carboxylesterase/lipase family.</text>
</comment>
<dbReference type="PROSITE" id="PS00941">
    <property type="entry name" value="CARBOXYLESTERASE_B_2"/>
    <property type="match status" value="1"/>
</dbReference>
<evidence type="ECO:0000256" key="5">
    <source>
        <dbReference type="SAM" id="SignalP"/>
    </source>
</evidence>
<feature type="domain" description="Carboxylesterase type B" evidence="6">
    <location>
        <begin position="25"/>
        <end position="533"/>
    </location>
</feature>
<evidence type="ECO:0000259" key="6">
    <source>
        <dbReference type="Pfam" id="PF00135"/>
    </source>
</evidence>
<dbReference type="InParanoid" id="A0A6J2XDL2"/>
<feature type="chain" id="PRO_5026733256" evidence="5">
    <location>
        <begin position="23"/>
        <end position="868"/>
    </location>
</feature>
<evidence type="ECO:0000313" key="8">
    <source>
        <dbReference type="RefSeq" id="XP_030749337.1"/>
    </source>
</evidence>
<keyword evidence="4" id="KW-0325">Glycoprotein</keyword>
<dbReference type="InterPro" id="IPR029058">
    <property type="entry name" value="AB_hydrolase_fold"/>
</dbReference>
<reference evidence="8" key="1">
    <citation type="submission" date="2025-08" db="UniProtKB">
        <authorList>
            <consortium name="RefSeq"/>
        </authorList>
    </citation>
    <scope>IDENTIFICATION</scope>
    <source>
        <tissue evidence="8">Gonads</tissue>
    </source>
</reference>
<evidence type="ECO:0000256" key="4">
    <source>
        <dbReference type="ARBA" id="ARBA00023180"/>
    </source>
</evidence>
<dbReference type="PANTHER" id="PTHR43142:SF1">
    <property type="entry name" value="CARBOXYLIC ESTER HYDROLASE"/>
    <property type="match status" value="1"/>
</dbReference>
<feature type="domain" description="Carboxylesterase type B" evidence="6">
    <location>
        <begin position="548"/>
        <end position="854"/>
    </location>
</feature>
<dbReference type="Pfam" id="PF00135">
    <property type="entry name" value="COesterase"/>
    <property type="match status" value="2"/>
</dbReference>
<keyword evidence="2" id="KW-0719">Serine esterase</keyword>
<keyword evidence="7" id="KW-1185">Reference proteome</keyword>
<dbReference type="Proteomes" id="UP000504635">
    <property type="component" value="Unplaced"/>
</dbReference>
<organism evidence="7 8">
    <name type="scientific">Sitophilus oryzae</name>
    <name type="common">Rice weevil</name>
    <name type="synonym">Curculio oryzae</name>
    <dbReference type="NCBI Taxonomy" id="7048"/>
    <lineage>
        <taxon>Eukaryota</taxon>
        <taxon>Metazoa</taxon>
        <taxon>Ecdysozoa</taxon>
        <taxon>Arthropoda</taxon>
        <taxon>Hexapoda</taxon>
        <taxon>Insecta</taxon>
        <taxon>Pterygota</taxon>
        <taxon>Neoptera</taxon>
        <taxon>Endopterygota</taxon>
        <taxon>Coleoptera</taxon>
        <taxon>Polyphaga</taxon>
        <taxon>Cucujiformia</taxon>
        <taxon>Curculionidae</taxon>
        <taxon>Dryophthorinae</taxon>
        <taxon>Sitophilus</taxon>
    </lineage>
</organism>
<evidence type="ECO:0000256" key="2">
    <source>
        <dbReference type="ARBA" id="ARBA00022487"/>
    </source>
</evidence>